<accession>A0A8H7VG25</accession>
<dbReference type="EMBL" id="JAEPRB010000190">
    <property type="protein sequence ID" value="KAG2219200.1"/>
    <property type="molecule type" value="Genomic_DNA"/>
</dbReference>
<dbReference type="InterPro" id="IPR002129">
    <property type="entry name" value="PyrdxlP-dep_de-COase"/>
</dbReference>
<keyword evidence="12" id="KW-1185">Reference proteome</keyword>
<evidence type="ECO:0000256" key="1">
    <source>
        <dbReference type="ARBA" id="ARBA00001933"/>
    </source>
</evidence>
<name>A0A8H7VG25_9FUNG</name>
<dbReference type="InterPro" id="IPR015421">
    <property type="entry name" value="PyrdxlP-dep_Trfase_major"/>
</dbReference>
<comment type="caution">
    <text evidence="11">The sequence shown here is derived from an EMBL/GenBank/DDBJ whole genome shotgun (WGS) entry which is preliminary data.</text>
</comment>
<comment type="cofactor">
    <cofactor evidence="1 7 8">
        <name>pyridoxal 5'-phosphate</name>
        <dbReference type="ChEBI" id="CHEBI:597326"/>
    </cofactor>
</comment>
<dbReference type="PANTHER" id="PTHR43321">
    <property type="entry name" value="GLUTAMATE DECARBOXYLASE"/>
    <property type="match status" value="1"/>
</dbReference>
<proteinExistence type="inferred from homology"/>
<dbReference type="Proteomes" id="UP000646827">
    <property type="component" value="Unassembled WGS sequence"/>
</dbReference>
<dbReference type="GO" id="GO:0004351">
    <property type="term" value="F:glutamate decarboxylase activity"/>
    <property type="evidence" value="ECO:0007669"/>
    <property type="project" value="UniProtKB-EC"/>
</dbReference>
<dbReference type="FunFam" id="4.10.280.50:FF:000001">
    <property type="entry name" value="Glutamate decarboxylase"/>
    <property type="match status" value="1"/>
</dbReference>
<reference evidence="11 12" key="1">
    <citation type="submission" date="2020-12" db="EMBL/GenBank/DDBJ databases">
        <title>Metabolic potential, ecology and presence of endohyphal bacteria is reflected in genomic diversity of Mucoromycotina.</title>
        <authorList>
            <person name="Muszewska A."/>
            <person name="Okrasinska A."/>
            <person name="Steczkiewicz K."/>
            <person name="Drgas O."/>
            <person name="Orlowska M."/>
            <person name="Perlinska-Lenart U."/>
            <person name="Aleksandrzak-Piekarczyk T."/>
            <person name="Szatraj K."/>
            <person name="Zielenkiewicz U."/>
            <person name="Pilsyk S."/>
            <person name="Malc E."/>
            <person name="Mieczkowski P."/>
            <person name="Kruszewska J.S."/>
            <person name="Biernat P."/>
            <person name="Pawlowska J."/>
        </authorList>
    </citation>
    <scope>NUCLEOTIDE SEQUENCE [LARGE SCALE GENOMIC DNA]</scope>
    <source>
        <strain evidence="11 12">CBS 142.35</strain>
    </source>
</reference>
<dbReference type="InterPro" id="IPR015424">
    <property type="entry name" value="PyrdxlP-dep_Trfase"/>
</dbReference>
<dbReference type="InterPro" id="IPR010107">
    <property type="entry name" value="Glutamate_decarboxylase"/>
</dbReference>
<evidence type="ECO:0000256" key="9">
    <source>
        <dbReference type="RuleBase" id="RU361171"/>
    </source>
</evidence>
<organism evidence="11 12">
    <name type="scientific">Circinella minor</name>
    <dbReference type="NCBI Taxonomy" id="1195481"/>
    <lineage>
        <taxon>Eukaryota</taxon>
        <taxon>Fungi</taxon>
        <taxon>Fungi incertae sedis</taxon>
        <taxon>Mucoromycota</taxon>
        <taxon>Mucoromycotina</taxon>
        <taxon>Mucoromycetes</taxon>
        <taxon>Mucorales</taxon>
        <taxon>Lichtheimiaceae</taxon>
        <taxon>Circinella</taxon>
    </lineage>
</organism>
<evidence type="ECO:0000256" key="2">
    <source>
        <dbReference type="ARBA" id="ARBA00009533"/>
    </source>
</evidence>
<feature type="modified residue" description="N6-(pyridoxal phosphate)lysine" evidence="7">
    <location>
        <position position="289"/>
    </location>
</feature>
<feature type="compositionally biased region" description="Basic residues" evidence="10">
    <location>
        <begin position="527"/>
        <end position="538"/>
    </location>
</feature>
<feature type="region of interest" description="Disordered" evidence="10">
    <location>
        <begin position="514"/>
        <end position="538"/>
    </location>
</feature>
<dbReference type="FunFam" id="3.40.640.10:FF:000017">
    <property type="entry name" value="Glutamate decarboxylase"/>
    <property type="match status" value="1"/>
</dbReference>
<evidence type="ECO:0000256" key="5">
    <source>
        <dbReference type="ARBA" id="ARBA00023239"/>
    </source>
</evidence>
<dbReference type="AlphaFoldDB" id="A0A8H7VG25"/>
<dbReference type="Pfam" id="PF00282">
    <property type="entry name" value="Pyridoxal_deC"/>
    <property type="match status" value="1"/>
</dbReference>
<evidence type="ECO:0000256" key="4">
    <source>
        <dbReference type="ARBA" id="ARBA00022898"/>
    </source>
</evidence>
<evidence type="ECO:0000256" key="8">
    <source>
        <dbReference type="RuleBase" id="RU000382"/>
    </source>
</evidence>
<feature type="region of interest" description="Disordered" evidence="10">
    <location>
        <begin position="1"/>
        <end position="27"/>
    </location>
</feature>
<dbReference type="PANTHER" id="PTHR43321:SF3">
    <property type="entry name" value="GLUTAMATE DECARBOXYLASE"/>
    <property type="match status" value="1"/>
</dbReference>
<comment type="similarity">
    <text evidence="2 8">Belongs to the group II decarboxylase family.</text>
</comment>
<dbReference type="GO" id="GO:0005829">
    <property type="term" value="C:cytosol"/>
    <property type="evidence" value="ECO:0007669"/>
    <property type="project" value="TreeGrafter"/>
</dbReference>
<evidence type="ECO:0000256" key="3">
    <source>
        <dbReference type="ARBA" id="ARBA00012421"/>
    </source>
</evidence>
<dbReference type="EC" id="4.1.1.15" evidence="3 9"/>
<dbReference type="SUPFAM" id="SSF53383">
    <property type="entry name" value="PLP-dependent transferases"/>
    <property type="match status" value="1"/>
</dbReference>
<sequence>MLIKHISSKSTVRDEELRPSATGSDEQHLHSLAYSSRYATGTIPKFELPEKSCEPSTAYQLVHDELDLDGLPAMNCASFVHTWMEPEADKLIMENISKNLADVDEYPATIAVQGRCVSIIGNMWHADKAIGTPTVGSSEAVMLGGLAMKKTWQSKRKAEGKDIYHPNIIFGNNAQVALEKFARYFDVEARMIPVSEESHHCLDVKKAVEACDENTIGVMVILGSTYTGHFEDVKQMSDLLDELQKKKGLDIPIHVDAASGGFVAPFAFPDLQWDFRLPRVVSINTSGHKFGLSYAGIGWVLWRSEQQLSKDLVFELHYLGGTEFTFNLNFSRPACFMIAQYYNFIRLGIEGYSRIVDNDMVNARSFSTALEKSTYFDVVSDMHRPEGVYGWKHAKPPAPKKKNTASVKYNPALPVVTWKLTDAFREKYPHVKQEAISTLLRTKGWIVPNYPLPPNEGDIEILRVVVRESLTRDMLDRLIDDTIDITNRLKDMEANVKDNIYAPIEHFGEAPRTKKRVPRGLKDAHGKVKKPKTYARPC</sequence>
<dbReference type="OrthoDB" id="5152799at2759"/>
<keyword evidence="4 7" id="KW-0663">Pyridoxal phosphate</keyword>
<dbReference type="Gene3D" id="3.90.1150.160">
    <property type="match status" value="1"/>
</dbReference>
<protein>
    <recommendedName>
        <fullName evidence="3 9">Glutamate decarboxylase</fullName>
        <ecNumber evidence="3 9">4.1.1.15</ecNumber>
    </recommendedName>
</protein>
<dbReference type="NCBIfam" id="TIGR01788">
    <property type="entry name" value="Glu-decarb-GAD"/>
    <property type="match status" value="1"/>
</dbReference>
<evidence type="ECO:0000313" key="11">
    <source>
        <dbReference type="EMBL" id="KAG2219200.1"/>
    </source>
</evidence>
<dbReference type="Gene3D" id="4.10.280.50">
    <property type="match status" value="1"/>
</dbReference>
<evidence type="ECO:0000256" key="10">
    <source>
        <dbReference type="SAM" id="MobiDB-lite"/>
    </source>
</evidence>
<evidence type="ECO:0000256" key="7">
    <source>
        <dbReference type="PIRSR" id="PIRSR602129-50"/>
    </source>
</evidence>
<comment type="catalytic activity">
    <reaction evidence="6 9">
        <text>L-glutamate + H(+) = 4-aminobutanoate + CO2</text>
        <dbReference type="Rhea" id="RHEA:17785"/>
        <dbReference type="ChEBI" id="CHEBI:15378"/>
        <dbReference type="ChEBI" id="CHEBI:16526"/>
        <dbReference type="ChEBI" id="CHEBI:29985"/>
        <dbReference type="ChEBI" id="CHEBI:59888"/>
        <dbReference type="EC" id="4.1.1.15"/>
    </reaction>
</comment>
<gene>
    <name evidence="11" type="ORF">INT45_013066</name>
</gene>
<keyword evidence="5 8" id="KW-0456">Lyase</keyword>
<evidence type="ECO:0000313" key="12">
    <source>
        <dbReference type="Proteomes" id="UP000646827"/>
    </source>
</evidence>
<evidence type="ECO:0000256" key="6">
    <source>
        <dbReference type="ARBA" id="ARBA00048868"/>
    </source>
</evidence>
<keyword evidence="9" id="KW-0210">Decarboxylase</keyword>
<dbReference type="GO" id="GO:0006538">
    <property type="term" value="P:L-glutamate catabolic process"/>
    <property type="evidence" value="ECO:0007669"/>
    <property type="project" value="TreeGrafter"/>
</dbReference>
<dbReference type="GO" id="GO:0030170">
    <property type="term" value="F:pyridoxal phosphate binding"/>
    <property type="evidence" value="ECO:0007669"/>
    <property type="project" value="InterPro"/>
</dbReference>
<dbReference type="Gene3D" id="3.40.640.10">
    <property type="entry name" value="Type I PLP-dependent aspartate aminotransferase-like (Major domain)"/>
    <property type="match status" value="1"/>
</dbReference>